<evidence type="ECO:0000256" key="4">
    <source>
        <dbReference type="ARBA" id="ARBA00022461"/>
    </source>
</evidence>
<keyword evidence="10 12" id="KW-0739">Sodium transport</keyword>
<dbReference type="Gene3D" id="1.10.287.770">
    <property type="entry name" value="YojJ-like"/>
    <property type="match status" value="1"/>
</dbReference>
<evidence type="ECO:0000256" key="7">
    <source>
        <dbReference type="ARBA" id="ARBA00023053"/>
    </source>
</evidence>
<evidence type="ECO:0000256" key="8">
    <source>
        <dbReference type="ARBA" id="ARBA00023065"/>
    </source>
</evidence>
<keyword evidence="3 12" id="KW-0813">Transport</keyword>
<dbReference type="PROSITE" id="PS01206">
    <property type="entry name" value="ASC"/>
    <property type="match status" value="1"/>
</dbReference>
<comment type="similarity">
    <text evidence="2 12">Belongs to the amiloride-sensitive sodium channel (TC 1.A.6) family.</text>
</comment>
<proteinExistence type="inferred from homology"/>
<dbReference type="GO" id="GO:0015280">
    <property type="term" value="F:ligand-gated sodium channel activity"/>
    <property type="evidence" value="ECO:0007669"/>
    <property type="project" value="TreeGrafter"/>
</dbReference>
<reference evidence="13" key="1">
    <citation type="submission" date="2022-01" db="EMBL/GenBank/DDBJ databases">
        <authorList>
            <person name="King R."/>
        </authorList>
    </citation>
    <scope>NUCLEOTIDE SEQUENCE</scope>
</reference>
<name>A0A9P0E8G0_NEZVI</name>
<dbReference type="PANTHER" id="PTHR11690">
    <property type="entry name" value="AMILORIDE-SENSITIVE SODIUM CHANNEL-RELATED"/>
    <property type="match status" value="1"/>
</dbReference>
<keyword evidence="6" id="KW-1133">Transmembrane helix</keyword>
<dbReference type="InterPro" id="IPR020903">
    <property type="entry name" value="ENaC_CS"/>
</dbReference>
<keyword evidence="4 12" id="KW-0894">Sodium channel</keyword>
<keyword evidence="14" id="KW-1185">Reference proteome</keyword>
<evidence type="ECO:0000313" key="14">
    <source>
        <dbReference type="Proteomes" id="UP001152798"/>
    </source>
</evidence>
<evidence type="ECO:0000256" key="6">
    <source>
        <dbReference type="ARBA" id="ARBA00022989"/>
    </source>
</evidence>
<dbReference type="AlphaFoldDB" id="A0A9P0E8G0"/>
<sequence>MCGEPFPNSNGISVNRINQTSPPFKATCNLGITREDQRLWQRTCLELFQRVLTEQGICYSFNIYHPRDIFRDDILFSDMKASDLGYTDTGFGALPSGNQFPCGPIKELEDPLILHEDVKKHLKCGNYILKLSLYNRNTNAGYCTFKNTSGFKVIIHNPLDVPTFGVRRLIWAKEEPSLYPTIDLKTELKVLVKVDASISSFSDDLLWFPPKKRKCYHGSERYLRYFKIYSDFNCRLECLTNKTLELCNCVDFYMPRVNGTKQCRRVDLPCVFDTIDLFKKKDHCKCYPACFNVRYTSQTRVVYDPGQTEQRWDDASLTVQVERNVTEIQRSPTFTDLLVISKCGGVIGFFCGMSAMSLVEIFYYTSIRVVGNYFKKP</sequence>
<evidence type="ECO:0000313" key="13">
    <source>
        <dbReference type="EMBL" id="CAH1394147.1"/>
    </source>
</evidence>
<evidence type="ECO:0000256" key="9">
    <source>
        <dbReference type="ARBA" id="ARBA00023136"/>
    </source>
</evidence>
<evidence type="ECO:0000256" key="12">
    <source>
        <dbReference type="RuleBase" id="RU000679"/>
    </source>
</evidence>
<protein>
    <submittedName>
        <fullName evidence="13">Uncharacterized protein</fullName>
    </submittedName>
</protein>
<keyword evidence="11 12" id="KW-0407">Ion channel</keyword>
<dbReference type="Pfam" id="PF00858">
    <property type="entry name" value="ASC"/>
    <property type="match status" value="1"/>
</dbReference>
<keyword evidence="5 12" id="KW-0812">Transmembrane</keyword>
<dbReference type="PANTHER" id="PTHR11690:SF288">
    <property type="entry name" value="AMILORIDE-SENSITIVE NA+ CHANNEL-RELATED"/>
    <property type="match status" value="1"/>
</dbReference>
<dbReference type="Proteomes" id="UP001152798">
    <property type="component" value="Chromosome 2"/>
</dbReference>
<gene>
    <name evidence="13" type="ORF">NEZAVI_LOCUS4690</name>
</gene>
<evidence type="ECO:0000256" key="11">
    <source>
        <dbReference type="ARBA" id="ARBA00023303"/>
    </source>
</evidence>
<evidence type="ECO:0000256" key="2">
    <source>
        <dbReference type="ARBA" id="ARBA00007193"/>
    </source>
</evidence>
<dbReference type="OrthoDB" id="6478271at2759"/>
<keyword evidence="8 12" id="KW-0406">Ion transport</keyword>
<evidence type="ECO:0000256" key="10">
    <source>
        <dbReference type="ARBA" id="ARBA00023201"/>
    </source>
</evidence>
<evidence type="ECO:0000256" key="5">
    <source>
        <dbReference type="ARBA" id="ARBA00022692"/>
    </source>
</evidence>
<dbReference type="GO" id="GO:0005886">
    <property type="term" value="C:plasma membrane"/>
    <property type="evidence" value="ECO:0007669"/>
    <property type="project" value="TreeGrafter"/>
</dbReference>
<dbReference type="Gene3D" id="1.10.287.820">
    <property type="entry name" value="Acid-sensing ion channel domain"/>
    <property type="match status" value="1"/>
</dbReference>
<dbReference type="InterPro" id="IPR001873">
    <property type="entry name" value="ENaC"/>
</dbReference>
<evidence type="ECO:0000256" key="1">
    <source>
        <dbReference type="ARBA" id="ARBA00004141"/>
    </source>
</evidence>
<dbReference type="EMBL" id="OV725078">
    <property type="protein sequence ID" value="CAH1394147.1"/>
    <property type="molecule type" value="Genomic_DNA"/>
</dbReference>
<accession>A0A9P0E8G0</accession>
<organism evidence="13 14">
    <name type="scientific">Nezara viridula</name>
    <name type="common">Southern green stink bug</name>
    <name type="synonym">Cimex viridulus</name>
    <dbReference type="NCBI Taxonomy" id="85310"/>
    <lineage>
        <taxon>Eukaryota</taxon>
        <taxon>Metazoa</taxon>
        <taxon>Ecdysozoa</taxon>
        <taxon>Arthropoda</taxon>
        <taxon>Hexapoda</taxon>
        <taxon>Insecta</taxon>
        <taxon>Pterygota</taxon>
        <taxon>Neoptera</taxon>
        <taxon>Paraneoptera</taxon>
        <taxon>Hemiptera</taxon>
        <taxon>Heteroptera</taxon>
        <taxon>Panheteroptera</taxon>
        <taxon>Pentatomomorpha</taxon>
        <taxon>Pentatomoidea</taxon>
        <taxon>Pentatomidae</taxon>
        <taxon>Pentatominae</taxon>
        <taxon>Nezara</taxon>
    </lineage>
</organism>
<keyword evidence="9" id="KW-0472">Membrane</keyword>
<comment type="subcellular location">
    <subcellularLocation>
        <location evidence="1">Membrane</location>
        <topology evidence="1">Multi-pass membrane protein</topology>
    </subcellularLocation>
</comment>
<evidence type="ECO:0000256" key="3">
    <source>
        <dbReference type="ARBA" id="ARBA00022448"/>
    </source>
</evidence>
<keyword evidence="7" id="KW-0915">Sodium</keyword>